<dbReference type="GO" id="GO:1990683">
    <property type="term" value="P:DNA double-strand break attachment to nuclear envelope"/>
    <property type="evidence" value="ECO:0007669"/>
    <property type="project" value="TreeGrafter"/>
</dbReference>
<dbReference type="PROSITE" id="PS50172">
    <property type="entry name" value="BRCT"/>
    <property type="match status" value="4"/>
</dbReference>
<feature type="region of interest" description="Disordered" evidence="1">
    <location>
        <begin position="586"/>
        <end position="665"/>
    </location>
</feature>
<feature type="region of interest" description="Disordered" evidence="1">
    <location>
        <begin position="479"/>
        <end position="513"/>
    </location>
</feature>
<reference evidence="3" key="1">
    <citation type="journal article" date="2020" name="Stud. Mycol.">
        <title>101 Dothideomycetes genomes: a test case for predicting lifestyles and emergence of pathogens.</title>
        <authorList>
            <person name="Haridas S."/>
            <person name="Albert R."/>
            <person name="Binder M."/>
            <person name="Bloem J."/>
            <person name="Labutti K."/>
            <person name="Salamov A."/>
            <person name="Andreopoulos B."/>
            <person name="Baker S."/>
            <person name="Barry K."/>
            <person name="Bills G."/>
            <person name="Bluhm B."/>
            <person name="Cannon C."/>
            <person name="Castanera R."/>
            <person name="Culley D."/>
            <person name="Daum C."/>
            <person name="Ezra D."/>
            <person name="Gonzalez J."/>
            <person name="Henrissat B."/>
            <person name="Kuo A."/>
            <person name="Liang C."/>
            <person name="Lipzen A."/>
            <person name="Lutzoni F."/>
            <person name="Magnuson J."/>
            <person name="Mondo S."/>
            <person name="Nolan M."/>
            <person name="Ohm R."/>
            <person name="Pangilinan J."/>
            <person name="Park H.-J."/>
            <person name="Ramirez L."/>
            <person name="Alfaro M."/>
            <person name="Sun H."/>
            <person name="Tritt A."/>
            <person name="Yoshinaga Y."/>
            <person name="Zwiers L.-H."/>
            <person name="Turgeon B."/>
            <person name="Goodwin S."/>
            <person name="Spatafora J."/>
            <person name="Crous P."/>
            <person name="Grigoriev I."/>
        </authorList>
    </citation>
    <scope>NUCLEOTIDE SEQUENCE</scope>
    <source>
        <strain evidence="3">CBS 101060</strain>
    </source>
</reference>
<accession>A0A9P4SGW1</accession>
<evidence type="ECO:0000313" key="3">
    <source>
        <dbReference type="EMBL" id="KAF2842282.1"/>
    </source>
</evidence>
<feature type="region of interest" description="Disordered" evidence="1">
    <location>
        <begin position="826"/>
        <end position="848"/>
    </location>
</feature>
<dbReference type="InterPro" id="IPR053036">
    <property type="entry name" value="CellCycle_DNARepair_Reg"/>
</dbReference>
<feature type="domain" description="BRCT" evidence="2">
    <location>
        <begin position="112"/>
        <end position="202"/>
    </location>
</feature>
<dbReference type="SUPFAM" id="SSF52113">
    <property type="entry name" value="BRCT domain"/>
    <property type="match status" value="4"/>
</dbReference>
<name>A0A9P4SGW1_9PEZI</name>
<organism evidence="3 4">
    <name type="scientific">Patellaria atrata CBS 101060</name>
    <dbReference type="NCBI Taxonomy" id="1346257"/>
    <lineage>
        <taxon>Eukaryota</taxon>
        <taxon>Fungi</taxon>
        <taxon>Dikarya</taxon>
        <taxon>Ascomycota</taxon>
        <taxon>Pezizomycotina</taxon>
        <taxon>Dothideomycetes</taxon>
        <taxon>Dothideomycetes incertae sedis</taxon>
        <taxon>Patellariales</taxon>
        <taxon>Patellariaceae</taxon>
        <taxon>Patellaria</taxon>
    </lineage>
</organism>
<dbReference type="CDD" id="cd18438">
    <property type="entry name" value="BRCT_BRC1_like_rpt4"/>
    <property type="match status" value="1"/>
</dbReference>
<dbReference type="CDD" id="cd17743">
    <property type="entry name" value="BRCT_BRC1_like_rpt5"/>
    <property type="match status" value="1"/>
</dbReference>
<proteinExistence type="predicted"/>
<keyword evidence="4" id="KW-1185">Reference proteome</keyword>
<feature type="compositionally biased region" description="Basic residues" evidence="1">
    <location>
        <begin position="649"/>
        <end position="658"/>
    </location>
</feature>
<sequence length="906" mass="100824">MAADTSAIIDTDTPLFSGLSVAIITSRQLSLENAQDLSKDITTNGGECTIVDTVPARIEGDIRRYTHIISRTSDFPDYNAALDAFIHVIKPAWVEFCMHKRKLTNPRAYNPDPALILSEVTICCGDLPEGDKEAIMGGVIAMGGQYTSALSKLVTHLIALTLDDDKCELALRKGLKCQIVLPHWFDDCLKLGKKISERPYKLPDPEILSVSANSRRIAPASNADITGAISPIGGGIPSPKSSPAPNSRSLSVFNGRKVMLATDMNLTEHLRTIIEGLIRQGGGEITNNVDEATTYVCLYRSGEDYQIASWKGKEVGNLSWLYYLITHNTWTSPMRRLMHYPIPTKPIPGFESYIISLSNYTGEARIYLESLVKAAGAQFTKTMKSDNTHLITAHKGSEKCDAAKEWNINIVNHLWLEESYAKYEMQSLTIPRYTTFPPRTNLGEVVGKTEIDKAALERHFYKKVVEPRKVPRLSRAKITDDEDVKPASKNRGNTPIADKGKNRANTPTADKVKNMANTPTVDRVKKTRHGTPLRTPAATRLIDEKENEIPPSGGRSAKTRAMSLLHDMADDMTKYEKESKRVGGVVYGGRKASDPDRVGNDKERAKGKKRTSDAMDIDKEEHFKEPQKKAKKSRPSDAMDTDEDEKVKQPHKSAKKSRLPSGKPPILHRLMLSGYQPWVNNLKQESTDTAKLRDLGILVTNNPKDVTLLCAPKIVRTKKFVAALAAAPTLVSTSFIEHCLAENEIPDVEDHPFEDTEGEETYIFGLEESRQRALQNKGHLLRGWQIFCSENVKGGFDTYKDIIEANGGVCTLYRGKNTLKVSKRTINEPGGLAPSGDHSQNQGDDEGDVLYLLSDPDKAADKKMWPSFREVAKKADMVPRIVKTDWLLFVAMSQQMYWEPKYEIKG</sequence>
<dbReference type="FunFam" id="3.40.50.10190:FF:000048">
    <property type="entry name" value="DNA repair protein Rtt107"/>
    <property type="match status" value="1"/>
</dbReference>
<feature type="compositionally biased region" description="Basic and acidic residues" evidence="1">
    <location>
        <begin position="591"/>
        <end position="628"/>
    </location>
</feature>
<feature type="domain" description="BRCT" evidence="2">
    <location>
        <begin position="248"/>
        <end position="296"/>
    </location>
</feature>
<dbReference type="SMART" id="SM00292">
    <property type="entry name" value="BRCT"/>
    <property type="match status" value="5"/>
</dbReference>
<dbReference type="Gene3D" id="3.40.50.10190">
    <property type="entry name" value="BRCT domain"/>
    <property type="match status" value="5"/>
</dbReference>
<dbReference type="AlphaFoldDB" id="A0A9P4SGW1"/>
<evidence type="ECO:0000313" key="4">
    <source>
        <dbReference type="Proteomes" id="UP000799429"/>
    </source>
</evidence>
<comment type="caution">
    <text evidence="3">The sequence shown here is derived from an EMBL/GenBank/DDBJ whole genome shotgun (WGS) entry which is preliminary data.</text>
</comment>
<feature type="domain" description="BRCT" evidence="2">
    <location>
        <begin position="342"/>
        <end position="425"/>
    </location>
</feature>
<dbReference type="Pfam" id="PF12738">
    <property type="entry name" value="PTCB-BRCT"/>
    <property type="match status" value="2"/>
</dbReference>
<dbReference type="PANTHER" id="PTHR47667">
    <property type="entry name" value="REGULATOR OF TY1 TRANSPOSITION PROTEIN 107"/>
    <property type="match status" value="1"/>
</dbReference>
<gene>
    <name evidence="3" type="ORF">M501DRAFT_998551</name>
</gene>
<evidence type="ECO:0000259" key="2">
    <source>
        <dbReference type="PROSITE" id="PS50172"/>
    </source>
</evidence>
<dbReference type="CDD" id="cd18436">
    <property type="entry name" value="BRCT_BRC1_like_rpt2"/>
    <property type="match status" value="1"/>
</dbReference>
<dbReference type="GO" id="GO:0035361">
    <property type="term" value="C:Cul8-RING ubiquitin ligase complex"/>
    <property type="evidence" value="ECO:0007669"/>
    <property type="project" value="TreeGrafter"/>
</dbReference>
<feature type="domain" description="BRCT" evidence="2">
    <location>
        <begin position="11"/>
        <end position="111"/>
    </location>
</feature>
<dbReference type="EMBL" id="MU006090">
    <property type="protein sequence ID" value="KAF2842282.1"/>
    <property type="molecule type" value="Genomic_DNA"/>
</dbReference>
<dbReference type="InterPro" id="IPR036420">
    <property type="entry name" value="BRCT_dom_sf"/>
</dbReference>
<protein>
    <recommendedName>
        <fullName evidence="2">BRCT domain-containing protein</fullName>
    </recommendedName>
</protein>
<evidence type="ECO:0000256" key="1">
    <source>
        <dbReference type="SAM" id="MobiDB-lite"/>
    </source>
</evidence>
<dbReference type="OrthoDB" id="342264at2759"/>
<dbReference type="Pfam" id="PF16770">
    <property type="entry name" value="RTT107_BRCT_5"/>
    <property type="match status" value="1"/>
</dbReference>
<dbReference type="GO" id="GO:0005634">
    <property type="term" value="C:nucleus"/>
    <property type="evidence" value="ECO:0007669"/>
    <property type="project" value="TreeGrafter"/>
</dbReference>
<dbReference type="CDD" id="cd18437">
    <property type="entry name" value="BRCT_BRC1_like_rpt3"/>
    <property type="match status" value="1"/>
</dbReference>
<dbReference type="InterPro" id="IPR001357">
    <property type="entry name" value="BRCT_dom"/>
</dbReference>
<dbReference type="GO" id="GO:0006302">
    <property type="term" value="P:double-strand break repair"/>
    <property type="evidence" value="ECO:0007669"/>
    <property type="project" value="TreeGrafter"/>
</dbReference>
<dbReference type="Proteomes" id="UP000799429">
    <property type="component" value="Unassembled WGS sequence"/>
</dbReference>
<dbReference type="PANTHER" id="PTHR47667:SF1">
    <property type="entry name" value="REGULATOR OF TY1 TRANSPOSITION PROTEIN 107"/>
    <property type="match status" value="1"/>
</dbReference>